<dbReference type="EMBL" id="CCBP010000230">
    <property type="protein sequence ID" value="CDO75001.1"/>
    <property type="molecule type" value="Genomic_DNA"/>
</dbReference>
<dbReference type="InterPro" id="IPR029058">
    <property type="entry name" value="AB_hydrolase_fold"/>
</dbReference>
<evidence type="ECO:0000313" key="5">
    <source>
        <dbReference type="Proteomes" id="UP000029665"/>
    </source>
</evidence>
<proteinExistence type="inferred from homology"/>
<dbReference type="InterPro" id="IPR050266">
    <property type="entry name" value="AB_hydrolase_sf"/>
</dbReference>
<dbReference type="InterPro" id="IPR002410">
    <property type="entry name" value="Peptidase_S33"/>
</dbReference>
<keyword evidence="5" id="KW-1185">Reference proteome</keyword>
<keyword evidence="2" id="KW-0378">Hydrolase</keyword>
<dbReference type="HOGENOM" id="CLU_020336_15_1_1"/>
<dbReference type="STRING" id="5643.A0A060SLE2"/>
<dbReference type="InterPro" id="IPR000073">
    <property type="entry name" value="AB_hydrolase_1"/>
</dbReference>
<protein>
    <recommendedName>
        <fullName evidence="3">AB hydrolase-1 domain-containing protein</fullName>
    </recommendedName>
</protein>
<dbReference type="Proteomes" id="UP000029665">
    <property type="component" value="Unassembled WGS sequence"/>
</dbReference>
<comment type="similarity">
    <text evidence="1">Belongs to the peptidase S33 family.</text>
</comment>
<dbReference type="Pfam" id="PF12697">
    <property type="entry name" value="Abhydrolase_6"/>
    <property type="match status" value="1"/>
</dbReference>
<dbReference type="PRINTS" id="PR00793">
    <property type="entry name" value="PROAMNOPTASE"/>
</dbReference>
<dbReference type="PANTHER" id="PTHR43798">
    <property type="entry name" value="MONOACYLGLYCEROL LIPASE"/>
    <property type="match status" value="1"/>
</dbReference>
<dbReference type="AlphaFoldDB" id="A0A060SLE2"/>
<evidence type="ECO:0000259" key="3">
    <source>
        <dbReference type="Pfam" id="PF12697"/>
    </source>
</evidence>
<dbReference type="OrthoDB" id="190201at2759"/>
<name>A0A060SLE2_PYCCI</name>
<organism evidence="4 5">
    <name type="scientific">Pycnoporus cinnabarinus</name>
    <name type="common">Cinnabar-red polypore</name>
    <name type="synonym">Trametes cinnabarina</name>
    <dbReference type="NCBI Taxonomy" id="5643"/>
    <lineage>
        <taxon>Eukaryota</taxon>
        <taxon>Fungi</taxon>
        <taxon>Dikarya</taxon>
        <taxon>Basidiomycota</taxon>
        <taxon>Agaricomycotina</taxon>
        <taxon>Agaricomycetes</taxon>
        <taxon>Polyporales</taxon>
        <taxon>Polyporaceae</taxon>
        <taxon>Trametes</taxon>
    </lineage>
</organism>
<dbReference type="InterPro" id="IPR005945">
    <property type="entry name" value="Pro_imino_pep"/>
</dbReference>
<evidence type="ECO:0000256" key="2">
    <source>
        <dbReference type="ARBA" id="ARBA00022801"/>
    </source>
</evidence>
<dbReference type="PIRSF" id="PIRSF005539">
    <property type="entry name" value="Pept_S33_TRI_F1"/>
    <property type="match status" value="1"/>
</dbReference>
<sequence length="303" mass="34043">MPESSDVPVKEGTVPFTYKGEQFETYYKVFGDLANRTRPPVIGLHGGHGLVHQAVAPLADLAASHSIPVILYDQFGNGRSSHVRDKPPDFWSISLYIDELENLLVHLGVQDAFDIVGHSWGGVLGAEVAVRRQPKGLRHLVLADSLASYELWEKSVMQLMATLPKEAQEDLMVGMKDLKRYREGLRQFHAKHGCLKQPFPEDLAYALDQIFGEGGDPTVANAPLGLSILNNWTIIDRLHLIEVPTLVINGRLDIAQDFVVAPFFERIKKVKWVTLENSSHTPFFEDDRERFMQLVSDFCKLEA</sequence>
<feature type="domain" description="AB hydrolase-1" evidence="3">
    <location>
        <begin position="44"/>
        <end position="291"/>
    </location>
</feature>
<dbReference type="SUPFAM" id="SSF53474">
    <property type="entry name" value="alpha/beta-Hydrolases"/>
    <property type="match status" value="1"/>
</dbReference>
<evidence type="ECO:0000313" key="4">
    <source>
        <dbReference type="EMBL" id="CDO75001.1"/>
    </source>
</evidence>
<gene>
    <name evidence="4" type="ORF">BN946_scf184965.g3</name>
</gene>
<dbReference type="GO" id="GO:0008233">
    <property type="term" value="F:peptidase activity"/>
    <property type="evidence" value="ECO:0007669"/>
    <property type="project" value="InterPro"/>
</dbReference>
<dbReference type="GO" id="GO:0006508">
    <property type="term" value="P:proteolysis"/>
    <property type="evidence" value="ECO:0007669"/>
    <property type="project" value="InterPro"/>
</dbReference>
<reference evidence="4" key="1">
    <citation type="submission" date="2014-01" db="EMBL/GenBank/DDBJ databases">
        <title>The genome of the white-rot fungus Pycnoporus cinnabarinus: a basidiomycete model with a versatile arsenal for lignocellulosic biomass breakdown.</title>
        <authorList>
            <person name="Levasseur A."/>
            <person name="Lomascolo A."/>
            <person name="Ruiz-Duenas F.J."/>
            <person name="Uzan E."/>
            <person name="Piumi F."/>
            <person name="Kues U."/>
            <person name="Ram A.F.J."/>
            <person name="Murat C."/>
            <person name="Haon M."/>
            <person name="Benoit I."/>
            <person name="Arfi Y."/>
            <person name="Chevret D."/>
            <person name="Drula E."/>
            <person name="Kwon M.J."/>
            <person name="Gouret P."/>
            <person name="Lesage-Meessen L."/>
            <person name="Lombard V."/>
            <person name="Mariette J."/>
            <person name="Noirot C."/>
            <person name="Park J."/>
            <person name="Patyshakuliyeva A."/>
            <person name="Wieneger R.A.B."/>
            <person name="Wosten H.A.B."/>
            <person name="Martin F."/>
            <person name="Coutinho P.M."/>
            <person name="de Vries R."/>
            <person name="Martinez A.T."/>
            <person name="Klopp C."/>
            <person name="Pontarotti P."/>
            <person name="Henrissat B."/>
            <person name="Record E."/>
        </authorList>
    </citation>
    <scope>NUCLEOTIDE SEQUENCE [LARGE SCALE GENOMIC DNA]</scope>
    <source>
        <strain evidence="4">BRFM137</strain>
    </source>
</reference>
<dbReference type="GO" id="GO:0016020">
    <property type="term" value="C:membrane"/>
    <property type="evidence" value="ECO:0007669"/>
    <property type="project" value="TreeGrafter"/>
</dbReference>
<dbReference type="OMA" id="YLYGQSF"/>
<accession>A0A060SLE2</accession>
<dbReference type="Gene3D" id="3.40.50.1820">
    <property type="entry name" value="alpha/beta hydrolase"/>
    <property type="match status" value="1"/>
</dbReference>
<dbReference type="PANTHER" id="PTHR43798:SF33">
    <property type="entry name" value="HYDROLASE, PUTATIVE (AFU_ORTHOLOGUE AFUA_2G14860)-RELATED"/>
    <property type="match status" value="1"/>
</dbReference>
<evidence type="ECO:0000256" key="1">
    <source>
        <dbReference type="ARBA" id="ARBA00010088"/>
    </source>
</evidence>
<comment type="caution">
    <text evidence="4">The sequence shown here is derived from an EMBL/GenBank/DDBJ whole genome shotgun (WGS) entry which is preliminary data.</text>
</comment>